<reference evidence="1 2" key="1">
    <citation type="submission" date="2019-06" db="EMBL/GenBank/DDBJ databases">
        <title>Whole genome shotgun sequence of Komagataeibacter hansenii NBRC 14820.</title>
        <authorList>
            <person name="Hosoyama A."/>
            <person name="Uohara A."/>
            <person name="Ohji S."/>
            <person name="Ichikawa N."/>
        </authorList>
    </citation>
    <scope>NUCLEOTIDE SEQUENCE [LARGE SCALE GENOMIC DNA]</scope>
    <source>
        <strain evidence="1 2">NBRC 14820</strain>
    </source>
</reference>
<evidence type="ECO:0000313" key="2">
    <source>
        <dbReference type="Proteomes" id="UP000319478"/>
    </source>
</evidence>
<evidence type="ECO:0000313" key="1">
    <source>
        <dbReference type="EMBL" id="GEC63587.1"/>
    </source>
</evidence>
<name>A0ABQ0SEL8_NOVHA</name>
<dbReference type="EMBL" id="BJNN01000082">
    <property type="protein sequence ID" value="GEC63587.1"/>
    <property type="molecule type" value="Genomic_DNA"/>
</dbReference>
<dbReference type="Proteomes" id="UP000319478">
    <property type="component" value="Unassembled WGS sequence"/>
</dbReference>
<proteinExistence type="predicted"/>
<protein>
    <submittedName>
        <fullName evidence="1">Uncharacterized protein</fullName>
    </submittedName>
</protein>
<gene>
    <name evidence="1" type="ORF">GHA01_14360</name>
</gene>
<organism evidence="1 2">
    <name type="scientific">Novacetimonas hansenii</name>
    <name type="common">Komagataeibacter hansenii</name>
    <dbReference type="NCBI Taxonomy" id="436"/>
    <lineage>
        <taxon>Bacteria</taxon>
        <taxon>Pseudomonadati</taxon>
        <taxon>Pseudomonadota</taxon>
        <taxon>Alphaproteobacteria</taxon>
        <taxon>Acetobacterales</taxon>
        <taxon>Acetobacteraceae</taxon>
        <taxon>Novacetimonas</taxon>
    </lineage>
</organism>
<comment type="caution">
    <text evidence="1">The sequence shown here is derived from an EMBL/GenBank/DDBJ whole genome shotgun (WGS) entry which is preliminary data.</text>
</comment>
<accession>A0ABQ0SEL8</accession>
<sequence>MWAKFGDENLFPCPMDAQGHDIIHDVIFARDTVKDLADHGFLFRDRDVAETEIGRARGRAAWCCASGRGWGGLGVVAIVAHDREI</sequence>
<keyword evidence="2" id="KW-1185">Reference proteome</keyword>